<protein>
    <submittedName>
        <fullName evidence="2">Uncharacterized protein</fullName>
    </submittedName>
</protein>
<evidence type="ECO:0000256" key="1">
    <source>
        <dbReference type="SAM" id="SignalP"/>
    </source>
</evidence>
<organism evidence="2 3">
    <name type="scientific">Pyronema omphalodes (strain CBS 100304)</name>
    <name type="common">Pyronema confluens</name>
    <dbReference type="NCBI Taxonomy" id="1076935"/>
    <lineage>
        <taxon>Eukaryota</taxon>
        <taxon>Fungi</taxon>
        <taxon>Dikarya</taxon>
        <taxon>Ascomycota</taxon>
        <taxon>Pezizomycotina</taxon>
        <taxon>Pezizomycetes</taxon>
        <taxon>Pezizales</taxon>
        <taxon>Pyronemataceae</taxon>
        <taxon>Pyronema</taxon>
    </lineage>
</organism>
<dbReference type="EMBL" id="HF935437">
    <property type="protein sequence ID" value="CCX08928.1"/>
    <property type="molecule type" value="Genomic_DNA"/>
</dbReference>
<reference evidence="2 3" key="1">
    <citation type="journal article" date="2013" name="PLoS Genet.">
        <title>The genome and development-dependent transcriptomes of Pyronema confluens: a window into fungal evolution.</title>
        <authorList>
            <person name="Traeger S."/>
            <person name="Altegoer F."/>
            <person name="Freitag M."/>
            <person name="Gabaldon T."/>
            <person name="Kempken F."/>
            <person name="Kumar A."/>
            <person name="Marcet-Houben M."/>
            <person name="Poggeler S."/>
            <person name="Stajich J.E."/>
            <person name="Nowrousian M."/>
        </authorList>
    </citation>
    <scope>NUCLEOTIDE SEQUENCE [LARGE SCALE GENOMIC DNA]</scope>
    <source>
        <strain evidence="3">CBS 100304</strain>
        <tissue evidence="2">Vegetative mycelium</tissue>
    </source>
</reference>
<keyword evidence="3" id="KW-1185">Reference proteome</keyword>
<proteinExistence type="predicted"/>
<gene>
    <name evidence="2" type="ORF">PCON_08521</name>
</gene>
<dbReference type="OrthoDB" id="5342725at2759"/>
<evidence type="ECO:0000313" key="3">
    <source>
        <dbReference type="Proteomes" id="UP000018144"/>
    </source>
</evidence>
<name>U4L0R1_PYROM</name>
<sequence>MKFTSFATILFLTAITTVAASPNTAHLDLLKMIADAPTTPSGEDGLQRQQATLVKRKYGCDNGYEQCPGVSYCCQAGLTCFSDGTCGHLNQLTCQQGETPCGQGTRAGCCPYKSSCVGDGVCAKNSGDVTRVVNELGLGGLGGALVAVGVGVVVAL</sequence>
<feature type="signal peptide" evidence="1">
    <location>
        <begin position="1"/>
        <end position="20"/>
    </location>
</feature>
<feature type="chain" id="PRO_5004651011" evidence="1">
    <location>
        <begin position="21"/>
        <end position="156"/>
    </location>
</feature>
<accession>U4L0R1</accession>
<keyword evidence="1" id="KW-0732">Signal</keyword>
<dbReference type="AlphaFoldDB" id="U4L0R1"/>
<evidence type="ECO:0000313" key="2">
    <source>
        <dbReference type="EMBL" id="CCX08928.1"/>
    </source>
</evidence>
<dbReference type="Proteomes" id="UP000018144">
    <property type="component" value="Unassembled WGS sequence"/>
</dbReference>